<protein>
    <submittedName>
        <fullName evidence="1">Uncharacterized protein</fullName>
    </submittedName>
</protein>
<gene>
    <name evidence="1" type="ORF">POM88_024044</name>
</gene>
<keyword evidence="2" id="KW-1185">Reference proteome</keyword>
<name>A0AAD8IJT2_9APIA</name>
<accession>A0AAD8IJT2</accession>
<dbReference type="EMBL" id="JAUIZM010000005">
    <property type="protein sequence ID" value="KAK1386309.1"/>
    <property type="molecule type" value="Genomic_DNA"/>
</dbReference>
<sequence>MRRGSRKMWWIVTRRKRSLCNELRMDIEDLLKSKLATIAEEPEMVEETGNVLTKHRPYAKAKRTKKIHSKVNLGSFFTPHQFSFKCSYVLFMTGFVSKHRGSRLPR</sequence>
<evidence type="ECO:0000313" key="2">
    <source>
        <dbReference type="Proteomes" id="UP001237642"/>
    </source>
</evidence>
<proteinExistence type="predicted"/>
<comment type="caution">
    <text evidence="1">The sequence shown here is derived from an EMBL/GenBank/DDBJ whole genome shotgun (WGS) entry which is preliminary data.</text>
</comment>
<reference evidence="1" key="2">
    <citation type="submission" date="2023-05" db="EMBL/GenBank/DDBJ databases">
        <authorList>
            <person name="Schelkunov M.I."/>
        </authorList>
    </citation>
    <scope>NUCLEOTIDE SEQUENCE</scope>
    <source>
        <strain evidence="1">Hsosn_3</strain>
        <tissue evidence="1">Leaf</tissue>
    </source>
</reference>
<reference evidence="1" key="1">
    <citation type="submission" date="2023-02" db="EMBL/GenBank/DDBJ databases">
        <title>Genome of toxic invasive species Heracleum sosnowskyi carries increased number of genes despite the absence of recent whole-genome duplications.</title>
        <authorList>
            <person name="Schelkunov M."/>
            <person name="Shtratnikova V."/>
            <person name="Makarenko M."/>
            <person name="Klepikova A."/>
            <person name="Omelchenko D."/>
            <person name="Novikova G."/>
            <person name="Obukhova E."/>
            <person name="Bogdanov V."/>
            <person name="Penin A."/>
            <person name="Logacheva M."/>
        </authorList>
    </citation>
    <scope>NUCLEOTIDE SEQUENCE</scope>
    <source>
        <strain evidence="1">Hsosn_3</strain>
        <tissue evidence="1">Leaf</tissue>
    </source>
</reference>
<dbReference type="AlphaFoldDB" id="A0AAD8IJT2"/>
<dbReference type="Proteomes" id="UP001237642">
    <property type="component" value="Unassembled WGS sequence"/>
</dbReference>
<evidence type="ECO:0000313" key="1">
    <source>
        <dbReference type="EMBL" id="KAK1386309.1"/>
    </source>
</evidence>
<organism evidence="1 2">
    <name type="scientific">Heracleum sosnowskyi</name>
    <dbReference type="NCBI Taxonomy" id="360622"/>
    <lineage>
        <taxon>Eukaryota</taxon>
        <taxon>Viridiplantae</taxon>
        <taxon>Streptophyta</taxon>
        <taxon>Embryophyta</taxon>
        <taxon>Tracheophyta</taxon>
        <taxon>Spermatophyta</taxon>
        <taxon>Magnoliopsida</taxon>
        <taxon>eudicotyledons</taxon>
        <taxon>Gunneridae</taxon>
        <taxon>Pentapetalae</taxon>
        <taxon>asterids</taxon>
        <taxon>campanulids</taxon>
        <taxon>Apiales</taxon>
        <taxon>Apiaceae</taxon>
        <taxon>Apioideae</taxon>
        <taxon>apioid superclade</taxon>
        <taxon>Tordylieae</taxon>
        <taxon>Tordyliinae</taxon>
        <taxon>Heracleum</taxon>
    </lineage>
</organism>